<dbReference type="EMBL" id="KX839260">
    <property type="protein sequence ID" value="AOW70814.1"/>
    <property type="molecule type" value="Genomic_DNA"/>
</dbReference>
<proteinExistence type="predicted"/>
<comment type="subcellular location">
    <subcellularLocation>
        <location evidence="1">Plastid</location>
    </subcellularLocation>
</comment>
<accession>A0A1D8RDM1</accession>
<protein>
    <recommendedName>
        <fullName evidence="5">Ycf36</fullName>
    </recommendedName>
</protein>
<evidence type="ECO:0000256" key="1">
    <source>
        <dbReference type="ARBA" id="ARBA00004474"/>
    </source>
</evidence>
<evidence type="ECO:0008006" key="5">
    <source>
        <dbReference type="Google" id="ProtNLM"/>
    </source>
</evidence>
<keyword evidence="3" id="KW-0812">Transmembrane</keyword>
<reference evidence="4" key="1">
    <citation type="submission" date="2016-09" db="EMBL/GenBank/DDBJ databases">
        <title>The plastid genome of some eustigmatophyte algae harbours a bacteria-derived six-gene cluster for biosynthesis of a novel secondary metabolite.</title>
        <authorList>
            <person name="Yurchenko T."/>
            <person name="Sevcikova T."/>
            <person name="Strnad H."/>
            <person name="Butenko A."/>
            <person name="Elias M."/>
        </authorList>
    </citation>
    <scope>NUCLEOTIDE SEQUENCE</scope>
</reference>
<dbReference type="GO" id="GO:0009536">
    <property type="term" value="C:plastid"/>
    <property type="evidence" value="ECO:0007669"/>
    <property type="project" value="UniProtKB-SubCell"/>
</dbReference>
<keyword evidence="3" id="KW-1133">Transmembrane helix</keyword>
<keyword evidence="2 4" id="KW-0934">Plastid</keyword>
<dbReference type="InterPro" id="IPR009631">
    <property type="entry name" value="CGLD27-like"/>
</dbReference>
<organism evidence="4">
    <name type="scientific">Monodopsis sp. MarTras21</name>
    <dbReference type="NCBI Taxonomy" id="1745953"/>
    <lineage>
        <taxon>Eukaryota</taxon>
        <taxon>Sar</taxon>
        <taxon>Stramenopiles</taxon>
        <taxon>Ochrophyta</taxon>
        <taxon>Eustigmatophyceae</taxon>
        <taxon>Eustigmatales</taxon>
        <taxon>Monodopsidaceae</taxon>
        <taxon>Monodopsis</taxon>
    </lineage>
</organism>
<keyword evidence="3" id="KW-0472">Membrane</keyword>
<name>A0A1D8RDM1_9STRA</name>
<evidence type="ECO:0000313" key="4">
    <source>
        <dbReference type="EMBL" id="AOW70814.1"/>
    </source>
</evidence>
<gene>
    <name evidence="4" type="primary">ycf36</name>
</gene>
<dbReference type="Pfam" id="PF06799">
    <property type="entry name" value="CGLD27-like"/>
    <property type="match status" value="1"/>
</dbReference>
<feature type="transmembrane region" description="Helical" evidence="3">
    <location>
        <begin position="45"/>
        <end position="68"/>
    </location>
</feature>
<sequence length="169" mass="20247">MSKMDWFVLCPVPRDQRPFYEYIKRKQSPLLGFVGLNESSYTNRFFLILLGLFIFLLPITSWFISISYYPFQVIFINLLSCLIIQSLVYSYFFVTWLYAGKRLVAAKVWYEESGWYDGRVWIKPPSILRHERLLYHYQLVPLVARLNKTLRLILIGIIFVFALLFLFVY</sequence>
<keyword evidence="4" id="KW-0150">Chloroplast</keyword>
<feature type="transmembrane region" description="Helical" evidence="3">
    <location>
        <begin position="74"/>
        <end position="99"/>
    </location>
</feature>
<evidence type="ECO:0000256" key="3">
    <source>
        <dbReference type="SAM" id="Phobius"/>
    </source>
</evidence>
<dbReference type="AlphaFoldDB" id="A0A1D8RDM1"/>
<dbReference type="PANTHER" id="PTHR34214:SF3">
    <property type="entry name" value="PROTEIN CONSERVED IN THE GREEN LINEAGE AND DIATOMS 27, CHLOROPLASTIC"/>
    <property type="match status" value="1"/>
</dbReference>
<feature type="transmembrane region" description="Helical" evidence="3">
    <location>
        <begin position="149"/>
        <end position="168"/>
    </location>
</feature>
<geneLocation type="chloroplast" evidence="4"/>
<evidence type="ECO:0000256" key="2">
    <source>
        <dbReference type="ARBA" id="ARBA00022640"/>
    </source>
</evidence>
<dbReference type="PANTHER" id="PTHR34214">
    <property type="match status" value="1"/>
</dbReference>